<keyword evidence="6 11" id="KW-0378">Hydrolase</keyword>
<reference evidence="14 15" key="1">
    <citation type="submission" date="2018-03" db="EMBL/GenBank/DDBJ databases">
        <title>Genomic Encyclopedia of Archaeal and Bacterial Type Strains, Phase II (KMG-II): from individual species to whole genera.</title>
        <authorList>
            <person name="Goeker M."/>
        </authorList>
    </citation>
    <scope>NUCLEOTIDE SEQUENCE [LARGE SCALE GENOMIC DNA]</scope>
    <source>
        <strain evidence="14 15">DSM 28229</strain>
    </source>
</reference>
<dbReference type="GO" id="GO:0006508">
    <property type="term" value="P:proteolysis"/>
    <property type="evidence" value="ECO:0007669"/>
    <property type="project" value="UniProtKB-KW"/>
</dbReference>
<evidence type="ECO:0000256" key="7">
    <source>
        <dbReference type="ARBA" id="ARBA00022833"/>
    </source>
</evidence>
<comment type="caution">
    <text evidence="14">The sequence shown here is derived from an EMBL/GenBank/DDBJ whole genome shotgun (WGS) entry which is preliminary data.</text>
</comment>
<dbReference type="GO" id="GO:0005886">
    <property type="term" value="C:plasma membrane"/>
    <property type="evidence" value="ECO:0007669"/>
    <property type="project" value="UniProtKB-SubCell"/>
</dbReference>
<dbReference type="Pfam" id="PF01435">
    <property type="entry name" value="Peptidase_M48"/>
    <property type="match status" value="2"/>
</dbReference>
<keyword evidence="3 11" id="KW-0645">Protease</keyword>
<accession>A0A315ZIS9</accession>
<dbReference type="PANTHER" id="PTHR43221">
    <property type="entry name" value="PROTEASE HTPX"/>
    <property type="match status" value="1"/>
</dbReference>
<evidence type="ECO:0000256" key="3">
    <source>
        <dbReference type="ARBA" id="ARBA00022670"/>
    </source>
</evidence>
<dbReference type="RefSeq" id="WP_109616458.1">
    <property type="nucleotide sequence ID" value="NZ_QGDO01000001.1"/>
</dbReference>
<evidence type="ECO:0000313" key="14">
    <source>
        <dbReference type="EMBL" id="PWJ45000.1"/>
    </source>
</evidence>
<dbReference type="Gene3D" id="3.30.2010.10">
    <property type="entry name" value="Metalloproteases ('zincins'), catalytic domain"/>
    <property type="match status" value="1"/>
</dbReference>
<comment type="subcellular location">
    <subcellularLocation>
        <location evidence="1">Cell membrane</location>
        <topology evidence="1">Multi-pass membrane protein</topology>
    </subcellularLocation>
</comment>
<dbReference type="AlphaFoldDB" id="A0A315ZIS9"/>
<protein>
    <submittedName>
        <fullName evidence="14">Zn-dependent protease with chaperone function</fullName>
    </submittedName>
</protein>
<evidence type="ECO:0000259" key="13">
    <source>
        <dbReference type="Pfam" id="PF01435"/>
    </source>
</evidence>
<keyword evidence="9 11" id="KW-0482">Metalloprotease</keyword>
<feature type="transmembrane region" description="Helical" evidence="12">
    <location>
        <begin position="166"/>
        <end position="189"/>
    </location>
</feature>
<feature type="transmembrane region" description="Helical" evidence="12">
    <location>
        <begin position="142"/>
        <end position="160"/>
    </location>
</feature>
<organism evidence="14 15">
    <name type="scientific">Sediminitomix flava</name>
    <dbReference type="NCBI Taxonomy" id="379075"/>
    <lineage>
        <taxon>Bacteria</taxon>
        <taxon>Pseudomonadati</taxon>
        <taxon>Bacteroidota</taxon>
        <taxon>Cytophagia</taxon>
        <taxon>Cytophagales</taxon>
        <taxon>Flammeovirgaceae</taxon>
        <taxon>Sediminitomix</taxon>
    </lineage>
</organism>
<dbReference type="CDD" id="cd07325">
    <property type="entry name" value="M48_Ste24p_like"/>
    <property type="match status" value="1"/>
</dbReference>
<keyword evidence="4 12" id="KW-0812">Transmembrane</keyword>
<evidence type="ECO:0000256" key="6">
    <source>
        <dbReference type="ARBA" id="ARBA00022801"/>
    </source>
</evidence>
<dbReference type="InterPro" id="IPR001915">
    <property type="entry name" value="Peptidase_M48"/>
</dbReference>
<evidence type="ECO:0000256" key="11">
    <source>
        <dbReference type="RuleBase" id="RU003983"/>
    </source>
</evidence>
<proteinExistence type="inferred from homology"/>
<dbReference type="GO" id="GO:0004222">
    <property type="term" value="F:metalloendopeptidase activity"/>
    <property type="evidence" value="ECO:0007669"/>
    <property type="project" value="InterPro"/>
</dbReference>
<dbReference type="InterPro" id="IPR050083">
    <property type="entry name" value="HtpX_protease"/>
</dbReference>
<gene>
    <name evidence="14" type="ORF">BC781_1011398</name>
</gene>
<evidence type="ECO:0000256" key="8">
    <source>
        <dbReference type="ARBA" id="ARBA00022989"/>
    </source>
</evidence>
<sequence length="384" mass="44308">MQSEKTFQTDYRKWITFNKVLGEYKHLFDLYNVLEQLSSKGLYQLTKTEEEGETKYLIEQEGFEEALLIQSETERKLCLEYLKEHYLPKENIEGWYQEKVETEDRSQNLSYQEHDPTFVPKRDIESVKVHPKERRYLKIKTFISVLFYIVVAVGVVIAALENPNPVMIVANIIGVLLYIGIIAFAQRFLHGLFIGMMKGNAVRLNKSQYPEIYDIVEKQSEEIGLKEAPEVYVAYGPLNAFVTKFSRKKYLVLYSEVLETANAGNYDIMKFVIGHELAHIKRNHLGKAWLFPSLFIPILSLAYSRACEYTCDRYGAHFSEQGAFEGILALTAGPHIYAKISLKSFIRDAASQGGFFVWFTEKFSTHPHLVNRVLALKSYTKMGL</sequence>
<comment type="cofactor">
    <cofactor evidence="11">
        <name>Zn(2+)</name>
        <dbReference type="ChEBI" id="CHEBI:29105"/>
    </cofactor>
    <text evidence="11">Binds 1 zinc ion per subunit.</text>
</comment>
<feature type="domain" description="Peptidase M48" evidence="13">
    <location>
        <begin position="297"/>
        <end position="379"/>
    </location>
</feature>
<evidence type="ECO:0000256" key="10">
    <source>
        <dbReference type="ARBA" id="ARBA00023136"/>
    </source>
</evidence>
<dbReference type="PANTHER" id="PTHR43221:SF1">
    <property type="entry name" value="PROTEASE HTPX"/>
    <property type="match status" value="1"/>
</dbReference>
<dbReference type="EMBL" id="QGDO01000001">
    <property type="protein sequence ID" value="PWJ45000.1"/>
    <property type="molecule type" value="Genomic_DNA"/>
</dbReference>
<feature type="domain" description="Peptidase M48" evidence="13">
    <location>
        <begin position="209"/>
        <end position="288"/>
    </location>
</feature>
<evidence type="ECO:0000256" key="1">
    <source>
        <dbReference type="ARBA" id="ARBA00004651"/>
    </source>
</evidence>
<keyword evidence="5" id="KW-0479">Metal-binding</keyword>
<evidence type="ECO:0000256" key="4">
    <source>
        <dbReference type="ARBA" id="ARBA00022692"/>
    </source>
</evidence>
<keyword evidence="10 12" id="KW-0472">Membrane</keyword>
<keyword evidence="7 11" id="KW-0862">Zinc</keyword>
<evidence type="ECO:0000256" key="9">
    <source>
        <dbReference type="ARBA" id="ARBA00023049"/>
    </source>
</evidence>
<evidence type="ECO:0000256" key="12">
    <source>
        <dbReference type="SAM" id="Phobius"/>
    </source>
</evidence>
<dbReference type="GO" id="GO:0046872">
    <property type="term" value="F:metal ion binding"/>
    <property type="evidence" value="ECO:0007669"/>
    <property type="project" value="UniProtKB-KW"/>
</dbReference>
<keyword evidence="2" id="KW-1003">Cell membrane</keyword>
<evidence type="ECO:0000313" key="15">
    <source>
        <dbReference type="Proteomes" id="UP000245535"/>
    </source>
</evidence>
<comment type="similarity">
    <text evidence="11">Belongs to the peptidase M48 family.</text>
</comment>
<evidence type="ECO:0000256" key="2">
    <source>
        <dbReference type="ARBA" id="ARBA00022475"/>
    </source>
</evidence>
<keyword evidence="15" id="KW-1185">Reference proteome</keyword>
<keyword evidence="8 12" id="KW-1133">Transmembrane helix</keyword>
<name>A0A315ZIS9_SEDFL</name>
<dbReference type="Proteomes" id="UP000245535">
    <property type="component" value="Unassembled WGS sequence"/>
</dbReference>
<evidence type="ECO:0000256" key="5">
    <source>
        <dbReference type="ARBA" id="ARBA00022723"/>
    </source>
</evidence>
<dbReference type="OrthoDB" id="9810445at2"/>